<feature type="compositionally biased region" description="Low complexity" evidence="9">
    <location>
        <begin position="395"/>
        <end position="405"/>
    </location>
</feature>
<keyword evidence="5" id="KW-0418">Kinase</keyword>
<dbReference type="Pfam" id="PF02149">
    <property type="entry name" value="KA1"/>
    <property type="match status" value="1"/>
</dbReference>
<feature type="compositionally biased region" description="Basic and acidic residues" evidence="9">
    <location>
        <begin position="99"/>
        <end position="114"/>
    </location>
</feature>
<evidence type="ECO:0000256" key="3">
    <source>
        <dbReference type="ARBA" id="ARBA00022679"/>
    </source>
</evidence>
<sequence length="527" mass="58977">GESMRKLPRVMPPTDVNYSSSRTTPVDLFNPNERDKYFYQTRHMLVSPLTQRAYRINTPNGVSPGSDSVGRSDSRQFSYEGIKSKPVLARWFQVTSPDPSREDGSNSSDARKQEQSIIILSDRSDSPYTKPLRTIAPVAKPNIQSGRCLSRAGSERLNQSGYDELAESPRSSFSRMDRMPKWRRYTVDKPPTPAPRGSLRDTVGTNGCDLGRRSAHGYTGNAQTYRQKSLDVSEGKQRTIEINMNGTNTVNSNAYMPQKLPNRRTPETERQSNSPVIAWATTRLKESPLQLHGWDAKNTVNLTGMTRSQSQRVGSVELKKPISVLTSSTVRSPELTRVCNVISPRSTPSGRESRNGDGRQSEVAIQQSGRMKTDYRGTEIFRNRKPSFTMSSFPAANTTGTNTANSQLSPTSVSPRRQDWAFGISVLGRNSQSLMLSTLQILEKKGIEYAYLGPYRLACTHSSQVSPKSVGRDSVNRTINTIKWEMEVVQVPQMKSYGIRFKYISGATLTYQALEQWIINEYPKTTA</sequence>
<evidence type="ECO:0000256" key="9">
    <source>
        <dbReference type="SAM" id="MobiDB-lite"/>
    </source>
</evidence>
<comment type="catalytic activity">
    <reaction evidence="7">
        <text>L-threonyl-[protein] + ATP = O-phospho-L-threonyl-[protein] + ADP + H(+)</text>
        <dbReference type="Rhea" id="RHEA:46608"/>
        <dbReference type="Rhea" id="RHEA-COMP:11060"/>
        <dbReference type="Rhea" id="RHEA-COMP:11605"/>
        <dbReference type="ChEBI" id="CHEBI:15378"/>
        <dbReference type="ChEBI" id="CHEBI:30013"/>
        <dbReference type="ChEBI" id="CHEBI:30616"/>
        <dbReference type="ChEBI" id="CHEBI:61977"/>
        <dbReference type="ChEBI" id="CHEBI:456216"/>
        <dbReference type="EC" id="2.7.11.1"/>
    </reaction>
</comment>
<feature type="region of interest" description="Disordered" evidence="9">
    <location>
        <begin position="95"/>
        <end position="117"/>
    </location>
</feature>
<dbReference type="InterPro" id="IPR001772">
    <property type="entry name" value="KA1_dom"/>
</dbReference>
<evidence type="ECO:0000256" key="4">
    <source>
        <dbReference type="ARBA" id="ARBA00022741"/>
    </source>
</evidence>
<comment type="caution">
    <text evidence="11">The sequence shown here is derived from an EMBL/GenBank/DDBJ whole genome shotgun (WGS) entry which is preliminary data.</text>
</comment>
<dbReference type="AlphaFoldDB" id="A0A8E0RZW3"/>
<comment type="catalytic activity">
    <reaction evidence="8">
        <text>L-seryl-[protein] + ATP = O-phospho-L-seryl-[protein] + ADP + H(+)</text>
        <dbReference type="Rhea" id="RHEA:17989"/>
        <dbReference type="Rhea" id="RHEA-COMP:9863"/>
        <dbReference type="Rhea" id="RHEA-COMP:11604"/>
        <dbReference type="ChEBI" id="CHEBI:15378"/>
        <dbReference type="ChEBI" id="CHEBI:29999"/>
        <dbReference type="ChEBI" id="CHEBI:30616"/>
        <dbReference type="ChEBI" id="CHEBI:83421"/>
        <dbReference type="ChEBI" id="CHEBI:456216"/>
        <dbReference type="EC" id="2.7.11.1"/>
    </reaction>
</comment>
<evidence type="ECO:0000256" key="1">
    <source>
        <dbReference type="ARBA" id="ARBA00012513"/>
    </source>
</evidence>
<feature type="region of interest" description="Disordered" evidence="9">
    <location>
        <begin position="185"/>
        <end position="217"/>
    </location>
</feature>
<dbReference type="PROSITE" id="PS50032">
    <property type="entry name" value="KA1"/>
    <property type="match status" value="1"/>
</dbReference>
<keyword evidence="4" id="KW-0547">Nucleotide-binding</keyword>
<evidence type="ECO:0000313" key="12">
    <source>
        <dbReference type="Proteomes" id="UP000728185"/>
    </source>
</evidence>
<keyword evidence="2" id="KW-0723">Serine/threonine-protein kinase</keyword>
<dbReference type="SUPFAM" id="SSF103243">
    <property type="entry name" value="KA1-like"/>
    <property type="match status" value="1"/>
</dbReference>
<keyword evidence="12" id="KW-1185">Reference proteome</keyword>
<proteinExistence type="predicted"/>
<dbReference type="EMBL" id="LUCM01005711">
    <property type="protein sequence ID" value="KAA0192409.1"/>
    <property type="molecule type" value="Genomic_DNA"/>
</dbReference>
<feature type="region of interest" description="Disordered" evidence="9">
    <location>
        <begin position="1"/>
        <end position="30"/>
    </location>
</feature>
<protein>
    <recommendedName>
        <fullName evidence="1">non-specific serine/threonine protein kinase</fullName>
        <ecNumber evidence="1">2.7.11.1</ecNumber>
    </recommendedName>
</protein>
<feature type="compositionally biased region" description="Polar residues" evidence="9">
    <location>
        <begin position="57"/>
        <end position="76"/>
    </location>
</feature>
<dbReference type="EC" id="2.7.11.1" evidence="1"/>
<dbReference type="GO" id="GO:0005524">
    <property type="term" value="F:ATP binding"/>
    <property type="evidence" value="ECO:0007669"/>
    <property type="project" value="UniProtKB-KW"/>
</dbReference>
<feature type="non-terminal residue" evidence="11">
    <location>
        <position position="527"/>
    </location>
</feature>
<dbReference type="OrthoDB" id="6278838at2759"/>
<feature type="region of interest" description="Disordered" evidence="9">
    <location>
        <begin position="56"/>
        <end position="76"/>
    </location>
</feature>
<name>A0A8E0RZW3_9TREM</name>
<dbReference type="Proteomes" id="UP000728185">
    <property type="component" value="Unassembled WGS sequence"/>
</dbReference>
<evidence type="ECO:0000259" key="10">
    <source>
        <dbReference type="PROSITE" id="PS50032"/>
    </source>
</evidence>
<evidence type="ECO:0000256" key="7">
    <source>
        <dbReference type="ARBA" id="ARBA00047899"/>
    </source>
</evidence>
<evidence type="ECO:0000256" key="8">
    <source>
        <dbReference type="ARBA" id="ARBA00048679"/>
    </source>
</evidence>
<reference evidence="11" key="1">
    <citation type="submission" date="2019-05" db="EMBL/GenBank/DDBJ databases">
        <title>Annotation for the trematode Fasciolopsis buski.</title>
        <authorList>
            <person name="Choi Y.-J."/>
        </authorList>
    </citation>
    <scope>NUCLEOTIDE SEQUENCE</scope>
    <source>
        <strain evidence="11">HT</strain>
        <tissue evidence="11">Whole worm</tissue>
    </source>
</reference>
<gene>
    <name evidence="11" type="ORF">FBUS_00998</name>
</gene>
<keyword evidence="3" id="KW-0808">Transferase</keyword>
<dbReference type="InterPro" id="IPR028375">
    <property type="entry name" value="KA1/Ssp2_C"/>
</dbReference>
<evidence type="ECO:0000256" key="6">
    <source>
        <dbReference type="ARBA" id="ARBA00022840"/>
    </source>
</evidence>
<evidence type="ECO:0000256" key="2">
    <source>
        <dbReference type="ARBA" id="ARBA00022527"/>
    </source>
</evidence>
<feature type="region of interest" description="Disordered" evidence="9">
    <location>
        <begin position="342"/>
        <end position="414"/>
    </location>
</feature>
<dbReference type="Gene3D" id="3.30.310.80">
    <property type="entry name" value="Kinase associated domain 1, KA1"/>
    <property type="match status" value="1"/>
</dbReference>
<organism evidence="11 12">
    <name type="scientific">Fasciolopsis buskii</name>
    <dbReference type="NCBI Taxonomy" id="27845"/>
    <lineage>
        <taxon>Eukaryota</taxon>
        <taxon>Metazoa</taxon>
        <taxon>Spiralia</taxon>
        <taxon>Lophotrochozoa</taxon>
        <taxon>Platyhelminthes</taxon>
        <taxon>Trematoda</taxon>
        <taxon>Digenea</taxon>
        <taxon>Plagiorchiida</taxon>
        <taxon>Echinostomata</taxon>
        <taxon>Echinostomatoidea</taxon>
        <taxon>Fasciolidae</taxon>
        <taxon>Fasciolopsis</taxon>
    </lineage>
</organism>
<dbReference type="GO" id="GO:0004674">
    <property type="term" value="F:protein serine/threonine kinase activity"/>
    <property type="evidence" value="ECO:0007669"/>
    <property type="project" value="UniProtKB-KW"/>
</dbReference>
<accession>A0A8E0RZW3</accession>
<evidence type="ECO:0000313" key="11">
    <source>
        <dbReference type="EMBL" id="KAA0192409.1"/>
    </source>
</evidence>
<feature type="domain" description="KA1" evidence="10">
    <location>
        <begin position="475"/>
        <end position="524"/>
    </location>
</feature>
<evidence type="ECO:0000256" key="5">
    <source>
        <dbReference type="ARBA" id="ARBA00022777"/>
    </source>
</evidence>
<feature type="compositionally biased region" description="Basic and acidic residues" evidence="9">
    <location>
        <begin position="371"/>
        <end position="382"/>
    </location>
</feature>
<keyword evidence="6" id="KW-0067">ATP-binding</keyword>
<feature type="compositionally biased region" description="Basic and acidic residues" evidence="9">
    <location>
        <begin position="351"/>
        <end position="360"/>
    </location>
</feature>